<keyword evidence="3" id="KW-1185">Reference proteome</keyword>
<dbReference type="EMBL" id="JAUKVY010000022">
    <property type="protein sequence ID" value="MDO1535837.1"/>
    <property type="molecule type" value="Genomic_DNA"/>
</dbReference>
<dbReference type="PANTHER" id="PTHR43300">
    <property type="entry name" value="ACETYLTRANSFERASE"/>
    <property type="match status" value="1"/>
</dbReference>
<evidence type="ECO:0000313" key="3">
    <source>
        <dbReference type="Proteomes" id="UP001169027"/>
    </source>
</evidence>
<gene>
    <name evidence="2" type="ORF">Q2T77_26480</name>
</gene>
<dbReference type="InterPro" id="IPR050179">
    <property type="entry name" value="Trans_hexapeptide_repeat"/>
</dbReference>
<organism evidence="2 3">
    <name type="scientific">Variovorax ginsengisoli</name>
    <dbReference type="NCBI Taxonomy" id="363844"/>
    <lineage>
        <taxon>Bacteria</taxon>
        <taxon>Pseudomonadati</taxon>
        <taxon>Pseudomonadota</taxon>
        <taxon>Betaproteobacteria</taxon>
        <taxon>Burkholderiales</taxon>
        <taxon>Comamonadaceae</taxon>
        <taxon>Variovorax</taxon>
    </lineage>
</organism>
<dbReference type="InterPro" id="IPR011004">
    <property type="entry name" value="Trimer_LpxA-like_sf"/>
</dbReference>
<dbReference type="PANTHER" id="PTHR43300:SF4">
    <property type="entry name" value="ACYL-[ACYL-CARRIER-PROTEIN]--UDP-N-ACETYLGLUCOSAMINE O-ACYLTRANSFERASE"/>
    <property type="match status" value="1"/>
</dbReference>
<reference evidence="2" key="1">
    <citation type="submission" date="2023-06" db="EMBL/GenBank/DDBJ databases">
        <authorList>
            <person name="Jiang Y."/>
            <person name="Liu Q."/>
        </authorList>
    </citation>
    <scope>NUCLEOTIDE SEQUENCE</scope>
    <source>
        <strain evidence="2">CGMCC 1.12090</strain>
    </source>
</reference>
<sequence>MANVVIFGMQDYAELAHFYLENDSEHRVAAFCVNRAYLPEGGWFKGVPVVAFEDVEHTHPPADFSFFAPMSPKHMNRDRERVFVDIKTKGYRMVSYLSSRATSFNNEIGENCFILEDNTLQPFTRIGNNVVLWSGNHIGHHGRIQDHVTITSHVVMSGHCDIGAYSFLGVNATLRDGICIGEGTFVAMAAAVMKNTEPWSVYKGNPATKLEMPSTRLKF</sequence>
<evidence type="ECO:0000313" key="2">
    <source>
        <dbReference type="EMBL" id="MDO1535837.1"/>
    </source>
</evidence>
<dbReference type="InterPro" id="IPR020019">
    <property type="entry name" value="AcTrfase_PglD-like"/>
</dbReference>
<protein>
    <submittedName>
        <fullName evidence="2">Acetyltransferase</fullName>
    </submittedName>
</protein>
<accession>A0ABT8SCT5</accession>
<dbReference type="Proteomes" id="UP001169027">
    <property type="component" value="Unassembled WGS sequence"/>
</dbReference>
<dbReference type="CDD" id="cd03360">
    <property type="entry name" value="LbH_AT_putative"/>
    <property type="match status" value="1"/>
</dbReference>
<dbReference type="RefSeq" id="WP_301813665.1">
    <property type="nucleotide sequence ID" value="NZ_JAUJZH010000022.1"/>
</dbReference>
<proteinExistence type="inferred from homology"/>
<dbReference type="Gene3D" id="2.160.10.10">
    <property type="entry name" value="Hexapeptide repeat proteins"/>
    <property type="match status" value="1"/>
</dbReference>
<dbReference type="SUPFAM" id="SSF51161">
    <property type="entry name" value="Trimeric LpxA-like enzymes"/>
    <property type="match status" value="1"/>
</dbReference>
<name>A0ABT8SCT5_9BURK</name>
<comment type="caution">
    <text evidence="2">The sequence shown here is derived from an EMBL/GenBank/DDBJ whole genome shotgun (WGS) entry which is preliminary data.</text>
</comment>
<comment type="similarity">
    <text evidence="1">Belongs to the transferase hexapeptide repeat family.</text>
</comment>
<evidence type="ECO:0000256" key="1">
    <source>
        <dbReference type="ARBA" id="ARBA00007274"/>
    </source>
</evidence>